<accession>A0A1S2PXD9</accession>
<dbReference type="RefSeq" id="WP_071384113.1">
    <property type="nucleotide sequence ID" value="NZ_MLYO01000055.1"/>
</dbReference>
<proteinExistence type="predicted"/>
<evidence type="ECO:0008006" key="3">
    <source>
        <dbReference type="Google" id="ProtNLM"/>
    </source>
</evidence>
<comment type="caution">
    <text evidence="1">The sequence shown here is derived from an EMBL/GenBank/DDBJ whole genome shotgun (WGS) entry which is preliminary data.</text>
</comment>
<keyword evidence="2" id="KW-1185">Reference proteome</keyword>
<sequence length="231" mass="26356">MAISTPQTRQFEAFMTNLSYARRMVKTGGMLTPFRSPTIDIDDFYRAAWVQAVAAIDHWLHEEVLRRVAELAAMDSPEMPYQLRVYELPLHRVEAVRRGEVTLSEAVVEHLREKLAPQALQHPGKISEVLKLVTEKKVWYEAAGCINKEFFQGRTSLNEKKLRSRYLEITQRRNKIAHDADLIDGDLKQRRPIDEAEVTDAIDWIERIALAIAHVLDGEGREVPEGSPAAS</sequence>
<protein>
    <recommendedName>
        <fullName evidence="3">RiboL-PSP-HEPN domain-containing protein</fullName>
    </recommendedName>
</protein>
<evidence type="ECO:0000313" key="2">
    <source>
        <dbReference type="Proteomes" id="UP000179642"/>
    </source>
</evidence>
<gene>
    <name evidence="1" type="ORF">BIV23_29920</name>
</gene>
<dbReference type="Proteomes" id="UP000179642">
    <property type="component" value="Unassembled WGS sequence"/>
</dbReference>
<dbReference type="EMBL" id="MLYO01000055">
    <property type="protein sequence ID" value="OIJ98176.1"/>
    <property type="molecule type" value="Genomic_DNA"/>
</dbReference>
<name>A0A1S2PXD9_9ACTN</name>
<evidence type="ECO:0000313" key="1">
    <source>
        <dbReference type="EMBL" id="OIJ98176.1"/>
    </source>
</evidence>
<reference evidence="1 2" key="1">
    <citation type="submission" date="2016-10" db="EMBL/GenBank/DDBJ databases">
        <title>Genome sequence of Streptomyces sp. MUSC 1.</title>
        <authorList>
            <person name="Lee L.-H."/>
            <person name="Ser H.-L."/>
            <person name="Law J.W.-F."/>
        </authorList>
    </citation>
    <scope>NUCLEOTIDE SEQUENCE [LARGE SCALE GENOMIC DNA]</scope>
    <source>
        <strain evidence="1 2">MUSC 1</strain>
    </source>
</reference>
<dbReference type="AlphaFoldDB" id="A0A1S2PXD9"/>
<organism evidence="1 2">
    <name type="scientific">Streptomyces monashensis</name>
    <dbReference type="NCBI Taxonomy" id="1678012"/>
    <lineage>
        <taxon>Bacteria</taxon>
        <taxon>Bacillati</taxon>
        <taxon>Actinomycetota</taxon>
        <taxon>Actinomycetes</taxon>
        <taxon>Kitasatosporales</taxon>
        <taxon>Streptomycetaceae</taxon>
        <taxon>Streptomyces</taxon>
    </lineage>
</organism>
<dbReference type="OrthoDB" id="291940at2"/>